<dbReference type="Pfam" id="PF00355">
    <property type="entry name" value="Rieske"/>
    <property type="match status" value="1"/>
</dbReference>
<dbReference type="Gene3D" id="2.102.10.10">
    <property type="entry name" value="Rieske [2Fe-2S] iron-sulphur domain"/>
    <property type="match status" value="1"/>
</dbReference>
<keyword evidence="1" id="KW-0001">2Fe-2S</keyword>
<feature type="region of interest" description="Disordered" evidence="5">
    <location>
        <begin position="103"/>
        <end position="127"/>
    </location>
</feature>
<dbReference type="STRING" id="1544416.Cocul_01492"/>
<dbReference type="GO" id="GO:0046872">
    <property type="term" value="F:metal ion binding"/>
    <property type="evidence" value="ECO:0007669"/>
    <property type="project" value="UniProtKB-KW"/>
</dbReference>
<keyword evidence="8" id="KW-0560">Oxidoreductase</keyword>
<dbReference type="AlphaFoldDB" id="A0A0Q0UAA7"/>
<dbReference type="EMBL" id="LKST01000002">
    <property type="protein sequence ID" value="KQB84681.1"/>
    <property type="molecule type" value="Genomic_DNA"/>
</dbReference>
<feature type="signal peptide" evidence="6">
    <location>
        <begin position="1"/>
        <end position="28"/>
    </location>
</feature>
<feature type="chain" id="PRO_5006184511" evidence="6">
    <location>
        <begin position="29"/>
        <end position="127"/>
    </location>
</feature>
<keyword evidence="4" id="KW-0411">Iron-sulfur</keyword>
<dbReference type="GO" id="GO:0016705">
    <property type="term" value="F:oxidoreductase activity, acting on paired donors, with incorporation or reduction of molecular oxygen"/>
    <property type="evidence" value="ECO:0007669"/>
    <property type="project" value="UniProtKB-ARBA"/>
</dbReference>
<evidence type="ECO:0000256" key="2">
    <source>
        <dbReference type="ARBA" id="ARBA00022723"/>
    </source>
</evidence>
<dbReference type="PROSITE" id="PS51318">
    <property type="entry name" value="TAT"/>
    <property type="match status" value="1"/>
</dbReference>
<dbReference type="GO" id="GO:0051537">
    <property type="term" value="F:2 iron, 2 sulfur cluster binding"/>
    <property type="evidence" value="ECO:0007669"/>
    <property type="project" value="UniProtKB-KW"/>
</dbReference>
<dbReference type="OrthoDB" id="25106at2"/>
<proteinExistence type="predicted"/>
<evidence type="ECO:0000259" key="7">
    <source>
        <dbReference type="PROSITE" id="PS51296"/>
    </source>
</evidence>
<evidence type="ECO:0000313" key="8">
    <source>
        <dbReference type="EMBL" id="KQB84681.1"/>
    </source>
</evidence>
<keyword evidence="8" id="KW-0223">Dioxygenase</keyword>
<evidence type="ECO:0000256" key="5">
    <source>
        <dbReference type="SAM" id="MobiDB-lite"/>
    </source>
</evidence>
<dbReference type="SUPFAM" id="SSF50022">
    <property type="entry name" value="ISP domain"/>
    <property type="match status" value="1"/>
</dbReference>
<evidence type="ECO:0000256" key="4">
    <source>
        <dbReference type="ARBA" id="ARBA00023014"/>
    </source>
</evidence>
<evidence type="ECO:0000313" key="9">
    <source>
        <dbReference type="Proteomes" id="UP000050517"/>
    </source>
</evidence>
<keyword evidence="9" id="KW-1185">Reference proteome</keyword>
<reference evidence="8 9" key="1">
    <citation type="submission" date="2015-10" db="EMBL/GenBank/DDBJ databases">
        <title>Corynebacteirum lowii and Corynebacterium oculi species nova, derived from human clinical disease and and emended description of Corynebacterium mastiditis.</title>
        <authorList>
            <person name="Bernard K."/>
            <person name="Pacheco A.L."/>
            <person name="Mcdougall C."/>
            <person name="Burtx T."/>
            <person name="Weibe D."/>
            <person name="Tyler S."/>
            <person name="Olson A.B."/>
            <person name="Cnockaert M."/>
            <person name="Eguchi H."/>
            <person name="Kuwahara T."/>
            <person name="Nakayama-Imaohji H."/>
            <person name="Boudewijins M."/>
            <person name="Van Hoecke F."/>
            <person name="Bernier A.-M."/>
            <person name="Vandamme P."/>
        </authorList>
    </citation>
    <scope>NUCLEOTIDE SEQUENCE [LARGE SCALE GENOMIC DNA]</scope>
    <source>
        <strain evidence="8 9">NML 130210</strain>
    </source>
</reference>
<organism evidence="8 9">
    <name type="scientific">Corynebacterium oculi</name>
    <dbReference type="NCBI Taxonomy" id="1544416"/>
    <lineage>
        <taxon>Bacteria</taxon>
        <taxon>Bacillati</taxon>
        <taxon>Actinomycetota</taxon>
        <taxon>Actinomycetes</taxon>
        <taxon>Mycobacteriales</taxon>
        <taxon>Corynebacteriaceae</taxon>
        <taxon>Corynebacterium</taxon>
    </lineage>
</organism>
<evidence type="ECO:0000256" key="6">
    <source>
        <dbReference type="SAM" id="SignalP"/>
    </source>
</evidence>
<accession>A0A0Q0UAA7</accession>
<dbReference type="PROSITE" id="PS51296">
    <property type="entry name" value="RIESKE"/>
    <property type="match status" value="1"/>
</dbReference>
<keyword evidence="3" id="KW-0408">Iron</keyword>
<evidence type="ECO:0000256" key="3">
    <source>
        <dbReference type="ARBA" id="ARBA00023004"/>
    </source>
</evidence>
<dbReference type="InterPro" id="IPR006311">
    <property type="entry name" value="TAT_signal"/>
</dbReference>
<protein>
    <submittedName>
        <fullName evidence="8">3-phenylpropionate dioxygenase ferredoxin subunit</fullName>
    </submittedName>
</protein>
<dbReference type="GO" id="GO:0004497">
    <property type="term" value="F:monooxygenase activity"/>
    <property type="evidence" value="ECO:0007669"/>
    <property type="project" value="UniProtKB-ARBA"/>
</dbReference>
<comment type="caution">
    <text evidence="8">The sequence shown here is derived from an EMBL/GenBank/DDBJ whole genome shotgun (WGS) entry which is preliminary data.</text>
</comment>
<dbReference type="RefSeq" id="WP_055122571.1">
    <property type="nucleotide sequence ID" value="NZ_LKST01000002.1"/>
</dbReference>
<dbReference type="InterPro" id="IPR036922">
    <property type="entry name" value="Rieske_2Fe-2S_sf"/>
</dbReference>
<keyword evidence="2" id="KW-0479">Metal-binding</keyword>
<dbReference type="CDD" id="cd03467">
    <property type="entry name" value="Rieske"/>
    <property type="match status" value="1"/>
</dbReference>
<feature type="domain" description="Rieske" evidence="7">
    <location>
        <begin position="35"/>
        <end position="125"/>
    </location>
</feature>
<dbReference type="GO" id="GO:0051213">
    <property type="term" value="F:dioxygenase activity"/>
    <property type="evidence" value="ECO:0007669"/>
    <property type="project" value="UniProtKB-KW"/>
</dbReference>
<sequence>MVTSQLPPCSRRLFLLGSATTFAGAVLAACGSGPTEEIAATDVPVGSAVIVGDFIIAQPQRGQYRAYSTTCPHQSSKITEVEGETVRCTSHNSVFSLSDGSVVEGPARSPLTEGTVEEKGTNLSVSL</sequence>
<name>A0A0Q0UAA7_9CORY</name>
<gene>
    <name evidence="8" type="ORF">Cocul_01492</name>
</gene>
<dbReference type="InterPro" id="IPR017941">
    <property type="entry name" value="Rieske_2Fe-2S"/>
</dbReference>
<keyword evidence="6" id="KW-0732">Signal</keyword>
<dbReference type="PATRIC" id="fig|1544416.3.peg.1496"/>
<dbReference type="Proteomes" id="UP000050517">
    <property type="component" value="Unassembled WGS sequence"/>
</dbReference>
<evidence type="ECO:0000256" key="1">
    <source>
        <dbReference type="ARBA" id="ARBA00022714"/>
    </source>
</evidence>